<evidence type="ECO:0000259" key="3">
    <source>
        <dbReference type="Pfam" id="PF01370"/>
    </source>
</evidence>
<comment type="caution">
    <text evidence="4">The sequence shown here is derived from an EMBL/GenBank/DDBJ whole genome shotgun (WGS) entry which is preliminary data.</text>
</comment>
<keyword evidence="5" id="KW-1185">Reference proteome</keyword>
<name>A0ABR4DG10_9PEZI</name>
<proteinExistence type="inferred from homology"/>
<evidence type="ECO:0000256" key="1">
    <source>
        <dbReference type="ARBA" id="ARBA00023002"/>
    </source>
</evidence>
<comment type="similarity">
    <text evidence="2">Belongs to the NAD(P)-dependent epimerase/dehydratase family. Dihydroflavonol-4-reductase subfamily.</text>
</comment>
<dbReference type="Proteomes" id="UP001600064">
    <property type="component" value="Unassembled WGS sequence"/>
</dbReference>
<dbReference type="Pfam" id="PF01370">
    <property type="entry name" value="Epimerase"/>
    <property type="match status" value="1"/>
</dbReference>
<protein>
    <recommendedName>
        <fullName evidence="3">NAD-dependent epimerase/dehydratase domain-containing protein</fullName>
    </recommendedName>
</protein>
<feature type="domain" description="NAD-dependent epimerase/dehydratase" evidence="3">
    <location>
        <begin position="9"/>
        <end position="265"/>
    </location>
</feature>
<dbReference type="GeneID" id="98122275"/>
<reference evidence="4 5" key="1">
    <citation type="journal article" date="2024" name="Commun. Biol.">
        <title>Comparative genomic analysis of thermophilic fungi reveals convergent evolutionary adaptations and gene losses.</title>
        <authorList>
            <person name="Steindorff A.S."/>
            <person name="Aguilar-Pontes M.V."/>
            <person name="Robinson A.J."/>
            <person name="Andreopoulos B."/>
            <person name="LaButti K."/>
            <person name="Kuo A."/>
            <person name="Mondo S."/>
            <person name="Riley R."/>
            <person name="Otillar R."/>
            <person name="Haridas S."/>
            <person name="Lipzen A."/>
            <person name="Grimwood J."/>
            <person name="Schmutz J."/>
            <person name="Clum A."/>
            <person name="Reid I.D."/>
            <person name="Moisan M.C."/>
            <person name="Butler G."/>
            <person name="Nguyen T.T.M."/>
            <person name="Dewar K."/>
            <person name="Conant G."/>
            <person name="Drula E."/>
            <person name="Henrissat B."/>
            <person name="Hansel C."/>
            <person name="Singer S."/>
            <person name="Hutchinson M.I."/>
            <person name="de Vries R.P."/>
            <person name="Natvig D.O."/>
            <person name="Powell A.J."/>
            <person name="Tsang A."/>
            <person name="Grigoriev I.V."/>
        </authorList>
    </citation>
    <scope>NUCLEOTIDE SEQUENCE [LARGE SCALE GENOMIC DNA]</scope>
    <source>
        <strain evidence="4 5">ATCC 22073</strain>
    </source>
</reference>
<dbReference type="InterPro" id="IPR036291">
    <property type="entry name" value="NAD(P)-bd_dom_sf"/>
</dbReference>
<dbReference type="PANTHER" id="PTHR10366">
    <property type="entry name" value="NAD DEPENDENT EPIMERASE/DEHYDRATASE"/>
    <property type="match status" value="1"/>
</dbReference>
<dbReference type="InterPro" id="IPR050425">
    <property type="entry name" value="NAD(P)_dehydrat-like"/>
</dbReference>
<evidence type="ECO:0000313" key="4">
    <source>
        <dbReference type="EMBL" id="KAL2269285.1"/>
    </source>
</evidence>
<organism evidence="4 5">
    <name type="scientific">Remersonia thermophila</name>
    <dbReference type="NCBI Taxonomy" id="72144"/>
    <lineage>
        <taxon>Eukaryota</taxon>
        <taxon>Fungi</taxon>
        <taxon>Dikarya</taxon>
        <taxon>Ascomycota</taxon>
        <taxon>Pezizomycotina</taxon>
        <taxon>Sordariomycetes</taxon>
        <taxon>Sordariomycetidae</taxon>
        <taxon>Sordariales</taxon>
        <taxon>Sordariales incertae sedis</taxon>
        <taxon>Remersonia</taxon>
    </lineage>
</organism>
<dbReference type="SUPFAM" id="SSF51735">
    <property type="entry name" value="NAD(P)-binding Rossmann-fold domains"/>
    <property type="match status" value="1"/>
</dbReference>
<sequence length="379" mass="40827">MTTTSPRRVLITGLNGYIAAHTAAVFLQAGYVVRGTVRRARTPNVESVVRALKPYHDGNRLEVVEVPDMGTDGAFDHAMKGVQAVAHLASPVSMTETDAAPMMRAAVQGTTSLLASALAESNRSSPLRSVVFMSTISAIFSPGRPAGHVFTEADWNDAAEAEMQRLGRKTPGYVVYQASKTAAERAFWRFADESRPRFGMVALCPAPVLGPPLYLPTPVSSLSMRVRDIYNILSGGPVPAFDSPVRSTFVDVRDVAELVLRAVEQDLLRAKSVAGAPDPVQIQGGEREDSGYTRERYLLVGQSGVSPQAMAEVLREGFHELRNVIRQAGESGDATTLEGLAATWGFSSNKAGRLLGREWTGFRQSVLESARAVLQAGRE</sequence>
<dbReference type="InterPro" id="IPR001509">
    <property type="entry name" value="Epimerase_deHydtase"/>
</dbReference>
<dbReference type="EMBL" id="JAZGUE010000002">
    <property type="protein sequence ID" value="KAL2269285.1"/>
    <property type="molecule type" value="Genomic_DNA"/>
</dbReference>
<evidence type="ECO:0000313" key="5">
    <source>
        <dbReference type="Proteomes" id="UP001600064"/>
    </source>
</evidence>
<accession>A0ABR4DG10</accession>
<keyword evidence="1" id="KW-0560">Oxidoreductase</keyword>
<dbReference type="Gene3D" id="3.40.50.720">
    <property type="entry name" value="NAD(P)-binding Rossmann-like Domain"/>
    <property type="match status" value="1"/>
</dbReference>
<gene>
    <name evidence="4" type="ORF">VTJ83DRAFT_1469</name>
</gene>
<dbReference type="PANTHER" id="PTHR10366:SF564">
    <property type="entry name" value="STEROL-4-ALPHA-CARBOXYLATE 3-DEHYDROGENASE, DECARBOXYLATING"/>
    <property type="match status" value="1"/>
</dbReference>
<evidence type="ECO:0000256" key="2">
    <source>
        <dbReference type="ARBA" id="ARBA00023445"/>
    </source>
</evidence>
<dbReference type="RefSeq" id="XP_070868009.1">
    <property type="nucleotide sequence ID" value="XM_071007631.1"/>
</dbReference>